<dbReference type="SUPFAM" id="SSF53474">
    <property type="entry name" value="alpha/beta-Hydrolases"/>
    <property type="match status" value="1"/>
</dbReference>
<evidence type="ECO:0000313" key="3">
    <source>
        <dbReference type="Proteomes" id="UP001241605"/>
    </source>
</evidence>
<keyword evidence="3" id="KW-1185">Reference proteome</keyword>
<evidence type="ECO:0008006" key="4">
    <source>
        <dbReference type="Google" id="ProtNLM"/>
    </source>
</evidence>
<keyword evidence="1" id="KW-1133">Transmembrane helix</keyword>
<proteinExistence type="predicted"/>
<accession>A0ABY8QKC4</accession>
<keyword evidence="1" id="KW-0472">Membrane</keyword>
<evidence type="ECO:0000256" key="1">
    <source>
        <dbReference type="SAM" id="Phobius"/>
    </source>
</evidence>
<keyword evidence="1" id="KW-0812">Transmembrane</keyword>
<dbReference type="InterPro" id="IPR029058">
    <property type="entry name" value="AB_hydrolase_fold"/>
</dbReference>
<organism evidence="2 3">
    <name type="scientific">Tropicibacter oceani</name>
    <dbReference type="NCBI Taxonomy" id="3058420"/>
    <lineage>
        <taxon>Bacteria</taxon>
        <taxon>Pseudomonadati</taxon>
        <taxon>Pseudomonadota</taxon>
        <taxon>Alphaproteobacteria</taxon>
        <taxon>Rhodobacterales</taxon>
        <taxon>Roseobacteraceae</taxon>
        <taxon>Tropicibacter</taxon>
    </lineage>
</organism>
<feature type="transmembrane region" description="Helical" evidence="1">
    <location>
        <begin position="159"/>
        <end position="178"/>
    </location>
</feature>
<dbReference type="RefSeq" id="WP_282301719.1">
    <property type="nucleotide sequence ID" value="NZ_CP124616.1"/>
</dbReference>
<dbReference type="Proteomes" id="UP001241605">
    <property type="component" value="Chromosome"/>
</dbReference>
<dbReference type="Gene3D" id="3.40.50.1820">
    <property type="entry name" value="alpha/beta hydrolase"/>
    <property type="match status" value="1"/>
</dbReference>
<protein>
    <recommendedName>
        <fullName evidence="4">Fungal lipase-like domain-containing protein</fullName>
    </recommendedName>
</protein>
<evidence type="ECO:0000313" key="2">
    <source>
        <dbReference type="EMBL" id="WGW05084.1"/>
    </source>
</evidence>
<feature type="transmembrane region" description="Helical" evidence="1">
    <location>
        <begin position="260"/>
        <end position="286"/>
    </location>
</feature>
<feature type="transmembrane region" description="Helical" evidence="1">
    <location>
        <begin position="555"/>
        <end position="574"/>
    </location>
</feature>
<feature type="transmembrane region" description="Helical" evidence="1">
    <location>
        <begin position="306"/>
        <end position="323"/>
    </location>
</feature>
<name>A0ABY8QKC4_9RHOB</name>
<feature type="transmembrane region" description="Helical" evidence="1">
    <location>
        <begin position="580"/>
        <end position="600"/>
    </location>
</feature>
<reference evidence="2 3" key="1">
    <citation type="submission" date="2023-05" db="EMBL/GenBank/DDBJ databases">
        <title>YMD87, complete Genome.</title>
        <authorList>
            <person name="Zhang J."/>
            <person name="Xu X."/>
        </authorList>
    </citation>
    <scope>NUCLEOTIDE SEQUENCE [LARGE SCALE GENOMIC DNA]</scope>
    <source>
        <strain evidence="2 3">YMD87</strain>
    </source>
</reference>
<sequence>MAAAQHQNVHRSFATPTGGGRRKLAFSTLAVFVASESKATEASGGCLQNKVQYEGALTKYTSIIFCHGIGSPREYLGAANFIDALDRQGNRENPSELGYIREISSEIEASSKDKGSFRNYVEFTRFQRIQGKPRPVKKYRVYEAYWAGDQHKNSGIFGVLLWTLKIAFTFILTSASRWRKYPTHKRRVLNKIKVSGDLRRKMEKRYSEFYNSDNRERFPKGRFRDFQKYLSESSSGQERDNLQELASAWRRGLKKDNLEAFLKAVLVSTPLLAILVFTYTFFFFVASKLVGTIEFDFLQIEVPSQILAFLATLLVASGAWVLSRRLISDVMAWTTMHEGHERFLTRERRVNLAKDLIQDVLLDNNCTRCVLVGHSLGSAIILDAFLRLNSHCRATNISEADREKSVAEMRKVSHIFTIGSPIQKIARVFYADSGENHRYHRVRHSNPYLLDQPAWGEHGGPRIVNFWSRYDLVSSEINCLLQAMESNGDEGDAIGVDNIEVAPIGTPFPLAAHSGYFNDPFSMAVIYQSIASGNLSEARMHRASFNSEISGWMKIILTALSILFVASIALWISIDVNDGWLTAGVASMALITLSAVFAVIRLDYRRHRGDAKD</sequence>
<dbReference type="EMBL" id="CP124616">
    <property type="protein sequence ID" value="WGW05084.1"/>
    <property type="molecule type" value="Genomic_DNA"/>
</dbReference>
<gene>
    <name evidence="2" type="ORF">QF118_05920</name>
</gene>